<name>A0A812I6C7_9DINO</name>
<feature type="domain" description="CSC1/OSCA1-like N-terminal transmembrane" evidence="9">
    <location>
        <begin position="640"/>
        <end position="790"/>
    </location>
</feature>
<comment type="subcellular location">
    <subcellularLocation>
        <location evidence="1">Membrane</location>
        <topology evidence="1">Multi-pass membrane protein</topology>
    </subcellularLocation>
</comment>
<keyword evidence="11" id="KW-1185">Reference proteome</keyword>
<evidence type="ECO:0000256" key="2">
    <source>
        <dbReference type="ARBA" id="ARBA00007779"/>
    </source>
</evidence>
<dbReference type="Gene3D" id="1.25.40.20">
    <property type="entry name" value="Ankyrin repeat-containing domain"/>
    <property type="match status" value="1"/>
</dbReference>
<dbReference type="OrthoDB" id="423077at2759"/>
<evidence type="ECO:0000259" key="8">
    <source>
        <dbReference type="Pfam" id="PF02714"/>
    </source>
</evidence>
<feature type="transmembrane region" description="Helical" evidence="7">
    <location>
        <begin position="1019"/>
        <end position="1045"/>
    </location>
</feature>
<sequence>MHMPFSCEVLVPSVEPCTKERFYKQYVLCGSPDFFKIEEAAAKRNPKDVAEVLQSIIPGKPELADMWEATYAPFRRAKIKIHAAHLAASLGSVEVLKWLRERCSPDVLIRRAVLETTRDAKGQNGRTITAIGDHYTPLLCALWMSQVETVMWILEEAPDSAIIRNADDMAALHILAKIGLPDVPEAKRSLAFERIAEALVSRKADLGAKVGPLRDREDGEAAHVRNKTALEIAVDKRCSFPKQMLHLLTQSYHYPKRSRLFIEVNLIAKANPAAAVQLVGRIKKRAPGQLEENLREEVLSYIRDSRDPGRHMEMFIETLKRSPIAGAKLLELLMGEPRVCEARRYGLPLFTVLPNREMICTYQPVEGGETEDEPIWKRGPGWHKEFIRELPDDPLLHTDVYEVKVNVLHLPGVLNLKVLSILSMVWNNWDNMTIFSKIPIRAIVSGKWKQCNTVWTFGLLWLLILLCSLIVLSMHLALPRDFSLPFLGWGTCAPLAGSIVLATLCFEGVNFVYAVFFCRRLADIPHMTYVQLGENWTCFGRVGACLLTGLPSYAMDGPVCGSANEAAIASTLLQRFVGPAMTDHHPGRWNSQEHWAQTLLAQAARIGQLSTTVTTTGGAARNAAAVEGVHANQAGDLDTFLFSLATNCGIVVVAIFVLSLLRYFLPAVYRRDSNLRNVSVDKRPEPERGLTVQGRFGWLSESWNASAEEVADIAGLDAGMHCEFLALGMRLSLCVAVPCVLVLCPLHMLVGGDAAGDDRLSKVGMANVQHGSWLCWLHALFVWYVVLITHAQVHLAQRRFMPLRVRWLQKSPLPTATSILVQGIPDHLLTVDALRRFFDEGVFGCQAVKRIEFVKDTSELLYWQRVADAGQGTWRTGTGRVLEGQELQAVAASMVDKYRKQLLRSNDQNSPNAFVTFQHHREAVVAQKLLAEEDYDGIRADAAPDPGEVLWRDLALDQGRQAIKELIGYFLIFLVFWGFMPLVVGIQSIANLHTLENHIHFFKVLVQDFPALATLWNGLMASFALSVAMSFLPSLLMIIITYFFMSKAEMERQHRLQAWYFYFLCVFVLLVTAIGSSIIATGEYLMKHPFDAPSLLAKNMPQSTHFYLNFIPMQMAAYATAAMRFAQLVKYVACRTFLSPADAKLRSEPEDPDYFGIGSRSARATLQLVTVLTFCTLSPLISLLGFMMFATCRITHAFLFMEAESIKADSGGVFWVTSLRHVLQGLFIFVLLMTGVLAERSGTWIPGAISASSLVFVHWSNVTFRRRYRWQHRQFEDIVNKPVSHKFALLCLFLFGDFVDTARAKVLLAINLLLRCGAIISELRASELVGLGPLVIAVFQSFAPMSGMFTFMGMMFVTFALTFLTLKDEDRSPVYVLLNLYQALFLTDSDGAESISGIDIGHQQTLDFGIEMYTGDGSQLLLAATTLIMLFATSIFSLVLLNLTIGMYTKYYELQEPLARLALQQCRARLCVRFALRPSVPRAWLAGMSLEASKWKTCANLSAAFCKSIT</sequence>
<evidence type="ECO:0000256" key="3">
    <source>
        <dbReference type="ARBA" id="ARBA00022448"/>
    </source>
</evidence>
<evidence type="ECO:0000313" key="11">
    <source>
        <dbReference type="Proteomes" id="UP000604046"/>
    </source>
</evidence>
<gene>
    <name evidence="10" type="ORF">SNAT2548_LOCUS2698</name>
</gene>
<protein>
    <submittedName>
        <fullName evidence="10">Uncharacterized protein</fullName>
    </submittedName>
</protein>
<keyword evidence="4 7" id="KW-0812">Transmembrane</keyword>
<dbReference type="Proteomes" id="UP000604046">
    <property type="component" value="Unassembled WGS sequence"/>
</dbReference>
<feature type="transmembrane region" description="Helical" evidence="7">
    <location>
        <begin position="1244"/>
        <end position="1264"/>
    </location>
</feature>
<evidence type="ECO:0000313" key="10">
    <source>
        <dbReference type="EMBL" id="CAE6972291.1"/>
    </source>
</evidence>
<reference evidence="10" key="1">
    <citation type="submission" date="2021-02" db="EMBL/GenBank/DDBJ databases">
        <authorList>
            <person name="Dougan E. K."/>
            <person name="Rhodes N."/>
            <person name="Thang M."/>
            <person name="Chan C."/>
        </authorList>
    </citation>
    <scope>NUCLEOTIDE SEQUENCE</scope>
</reference>
<keyword evidence="5 7" id="KW-1133">Transmembrane helix</keyword>
<dbReference type="PANTHER" id="PTHR13018">
    <property type="entry name" value="PROBABLE MEMBRANE PROTEIN DUF221-RELATED"/>
    <property type="match status" value="1"/>
</dbReference>
<keyword evidence="6 7" id="KW-0472">Membrane</keyword>
<feature type="transmembrane region" description="Helical" evidence="7">
    <location>
        <begin position="1057"/>
        <end position="1080"/>
    </location>
</feature>
<dbReference type="Pfam" id="PF13967">
    <property type="entry name" value="RSN1_TM"/>
    <property type="match status" value="1"/>
</dbReference>
<dbReference type="GO" id="GO:0005227">
    <property type="term" value="F:calcium-activated cation channel activity"/>
    <property type="evidence" value="ECO:0007669"/>
    <property type="project" value="InterPro"/>
</dbReference>
<feature type="transmembrane region" description="Helical" evidence="7">
    <location>
        <begin position="770"/>
        <end position="791"/>
    </location>
</feature>
<dbReference type="InterPro" id="IPR032880">
    <property type="entry name" value="CSC1/OSCA1-like_N"/>
</dbReference>
<feature type="transmembrane region" description="Helical" evidence="7">
    <location>
        <begin position="454"/>
        <end position="474"/>
    </location>
</feature>
<dbReference type="PANTHER" id="PTHR13018:SF5">
    <property type="entry name" value="RE44586P"/>
    <property type="match status" value="1"/>
</dbReference>
<dbReference type="InterPro" id="IPR003864">
    <property type="entry name" value="CSC1/OSCA1-like_7TM"/>
</dbReference>
<feature type="domain" description="CSC1/OSCA1-like 7TM region" evidence="8">
    <location>
        <begin position="965"/>
        <end position="1236"/>
    </location>
</feature>
<evidence type="ECO:0000256" key="5">
    <source>
        <dbReference type="ARBA" id="ARBA00022989"/>
    </source>
</evidence>
<feature type="transmembrane region" description="Helical" evidence="7">
    <location>
        <begin position="1348"/>
        <end position="1366"/>
    </location>
</feature>
<dbReference type="InterPro" id="IPR036770">
    <property type="entry name" value="Ankyrin_rpt-contain_sf"/>
</dbReference>
<dbReference type="EMBL" id="CAJNDS010000159">
    <property type="protein sequence ID" value="CAE6972291.1"/>
    <property type="molecule type" value="Genomic_DNA"/>
</dbReference>
<accession>A0A812I6C7</accession>
<evidence type="ECO:0000259" key="9">
    <source>
        <dbReference type="Pfam" id="PF13967"/>
    </source>
</evidence>
<feature type="transmembrane region" description="Helical" evidence="7">
    <location>
        <begin position="1213"/>
        <end position="1238"/>
    </location>
</feature>
<feature type="transmembrane region" description="Helical" evidence="7">
    <location>
        <begin position="731"/>
        <end position="750"/>
    </location>
</feature>
<feature type="transmembrane region" description="Helical" evidence="7">
    <location>
        <begin position="966"/>
        <end position="990"/>
    </location>
</feature>
<feature type="transmembrane region" description="Helical" evidence="7">
    <location>
        <begin position="1168"/>
        <end position="1192"/>
    </location>
</feature>
<feature type="transmembrane region" description="Helical" evidence="7">
    <location>
        <begin position="486"/>
        <end position="516"/>
    </location>
</feature>
<evidence type="ECO:0000256" key="1">
    <source>
        <dbReference type="ARBA" id="ARBA00004141"/>
    </source>
</evidence>
<dbReference type="Pfam" id="PF02714">
    <property type="entry name" value="RSN1_7TM"/>
    <property type="match status" value="1"/>
</dbReference>
<comment type="similarity">
    <text evidence="2">Belongs to the CSC1 (TC 1.A.17) family.</text>
</comment>
<dbReference type="SUPFAM" id="SSF48403">
    <property type="entry name" value="Ankyrin repeat"/>
    <property type="match status" value="1"/>
</dbReference>
<dbReference type="GO" id="GO:0005886">
    <property type="term" value="C:plasma membrane"/>
    <property type="evidence" value="ECO:0007669"/>
    <property type="project" value="TreeGrafter"/>
</dbReference>
<dbReference type="InterPro" id="IPR045122">
    <property type="entry name" value="Csc1-like"/>
</dbReference>
<organism evidence="10 11">
    <name type="scientific">Symbiodinium natans</name>
    <dbReference type="NCBI Taxonomy" id="878477"/>
    <lineage>
        <taxon>Eukaryota</taxon>
        <taxon>Sar</taxon>
        <taxon>Alveolata</taxon>
        <taxon>Dinophyceae</taxon>
        <taxon>Suessiales</taxon>
        <taxon>Symbiodiniaceae</taxon>
        <taxon>Symbiodinium</taxon>
    </lineage>
</organism>
<evidence type="ECO:0000256" key="6">
    <source>
        <dbReference type="ARBA" id="ARBA00023136"/>
    </source>
</evidence>
<evidence type="ECO:0000256" key="7">
    <source>
        <dbReference type="SAM" id="Phobius"/>
    </source>
</evidence>
<feature type="transmembrane region" description="Helical" evidence="7">
    <location>
        <begin position="640"/>
        <end position="665"/>
    </location>
</feature>
<evidence type="ECO:0000256" key="4">
    <source>
        <dbReference type="ARBA" id="ARBA00022692"/>
    </source>
</evidence>
<keyword evidence="3" id="KW-0813">Transport</keyword>
<feature type="transmembrane region" description="Helical" evidence="7">
    <location>
        <begin position="1420"/>
        <end position="1441"/>
    </location>
</feature>
<comment type="caution">
    <text evidence="10">The sequence shown here is derived from an EMBL/GenBank/DDBJ whole genome shotgun (WGS) entry which is preliminary data.</text>
</comment>
<proteinExistence type="inferred from homology"/>